<dbReference type="AlphaFoldDB" id="A0A7W7SL76"/>
<dbReference type="InterPro" id="IPR038765">
    <property type="entry name" value="Papain-like_cys_pep_sf"/>
</dbReference>
<dbReference type="Pfam" id="PF13529">
    <property type="entry name" value="Peptidase_C39_2"/>
    <property type="match status" value="1"/>
</dbReference>
<feature type="domain" description="Peptidase C39-like" evidence="3">
    <location>
        <begin position="56"/>
        <end position="194"/>
    </location>
</feature>
<accession>A0A7W7SL76</accession>
<feature type="signal peptide" evidence="2">
    <location>
        <begin position="1"/>
        <end position="24"/>
    </location>
</feature>
<dbReference type="SUPFAM" id="SSF54001">
    <property type="entry name" value="Cysteine proteinases"/>
    <property type="match status" value="1"/>
</dbReference>
<feature type="chain" id="PRO_5039217865" description="Peptidase C39-like domain-containing protein" evidence="2">
    <location>
        <begin position="25"/>
        <end position="219"/>
    </location>
</feature>
<keyword evidence="5" id="KW-1185">Reference proteome</keyword>
<dbReference type="RefSeq" id="WP_184532496.1">
    <property type="nucleotide sequence ID" value="NZ_JACHJW010000001.1"/>
</dbReference>
<sequence>MNTTTLRKTALGIAGLAFTGGLAAAPFTTTPAHADSGKPATKIQHDKRDSGKAKELNLKYEAQTNFYYCGPAATRNALSASGHHINQDEAAKQLGTTEDGTNSAEDTTRVLNKVVGGDKYKTIAIPDRNADDKQTNKLADDIRKAVDNGRAVVANIAGTATDTEGGTHSFQGGHYISVTGYTDNGNKVKIADSANPNTASYWMTTDNLADWIATRGYSA</sequence>
<dbReference type="EMBL" id="JACHJW010000001">
    <property type="protein sequence ID" value="MBB4956834.1"/>
    <property type="molecule type" value="Genomic_DNA"/>
</dbReference>
<evidence type="ECO:0000256" key="1">
    <source>
        <dbReference type="SAM" id="MobiDB-lite"/>
    </source>
</evidence>
<dbReference type="Proteomes" id="UP000578819">
    <property type="component" value="Unassembled WGS sequence"/>
</dbReference>
<comment type="caution">
    <text evidence="4">The sequence shown here is derived from an EMBL/GenBank/DDBJ whole genome shotgun (WGS) entry which is preliminary data.</text>
</comment>
<reference evidence="4 5" key="1">
    <citation type="submission" date="2020-08" db="EMBL/GenBank/DDBJ databases">
        <title>Sequencing the genomes of 1000 actinobacteria strains.</title>
        <authorList>
            <person name="Klenk H.-P."/>
        </authorList>
    </citation>
    <scope>NUCLEOTIDE SEQUENCE [LARGE SCALE GENOMIC DNA]</scope>
    <source>
        <strain evidence="4 5">DSM 45886</strain>
    </source>
</reference>
<gene>
    <name evidence="4" type="ORF">FHR38_000567</name>
</gene>
<evidence type="ECO:0000313" key="4">
    <source>
        <dbReference type="EMBL" id="MBB4956834.1"/>
    </source>
</evidence>
<evidence type="ECO:0000259" key="3">
    <source>
        <dbReference type="Pfam" id="PF13529"/>
    </source>
</evidence>
<feature type="compositionally biased region" description="Basic and acidic residues" evidence="1">
    <location>
        <begin position="43"/>
        <end position="52"/>
    </location>
</feature>
<evidence type="ECO:0000256" key="2">
    <source>
        <dbReference type="SAM" id="SignalP"/>
    </source>
</evidence>
<protein>
    <recommendedName>
        <fullName evidence="3">Peptidase C39-like domain-containing protein</fullName>
    </recommendedName>
</protein>
<feature type="region of interest" description="Disordered" evidence="1">
    <location>
        <begin position="29"/>
        <end position="52"/>
    </location>
</feature>
<organism evidence="4 5">
    <name type="scientific">Micromonospora polyrhachis</name>
    <dbReference type="NCBI Taxonomy" id="1282883"/>
    <lineage>
        <taxon>Bacteria</taxon>
        <taxon>Bacillati</taxon>
        <taxon>Actinomycetota</taxon>
        <taxon>Actinomycetes</taxon>
        <taxon>Micromonosporales</taxon>
        <taxon>Micromonosporaceae</taxon>
        <taxon>Micromonospora</taxon>
    </lineage>
</organism>
<evidence type="ECO:0000313" key="5">
    <source>
        <dbReference type="Proteomes" id="UP000578819"/>
    </source>
</evidence>
<name>A0A7W7SL76_9ACTN</name>
<proteinExistence type="predicted"/>
<dbReference type="Gene3D" id="3.90.70.10">
    <property type="entry name" value="Cysteine proteinases"/>
    <property type="match status" value="1"/>
</dbReference>
<dbReference type="InterPro" id="IPR039564">
    <property type="entry name" value="Peptidase_C39-like"/>
</dbReference>
<keyword evidence="2" id="KW-0732">Signal</keyword>